<keyword evidence="4 6" id="KW-0479">Metal-binding</keyword>
<comment type="function">
    <text evidence="1 6">Removes the N-terminal methionine from nascent proteins. The N-terminal methionine is often cleaved when the second residue in the primary sequence is small and uncharged (Met-Ala-, Cys, Gly, Pro, Ser, Thr, or Val). Requires deformylation of the N(alpha)-formylated initiator methionine before it can be hydrolyzed.</text>
</comment>
<dbReference type="Pfam" id="PF00557">
    <property type="entry name" value="Peptidase_M24"/>
    <property type="match status" value="1"/>
</dbReference>
<feature type="binding site" evidence="6">
    <location>
        <position position="238"/>
    </location>
    <ligand>
        <name>a divalent metal cation</name>
        <dbReference type="ChEBI" id="CHEBI:60240"/>
        <label>1</label>
    </ligand>
</feature>
<dbReference type="SUPFAM" id="SSF55920">
    <property type="entry name" value="Creatinase/aminopeptidase"/>
    <property type="match status" value="1"/>
</dbReference>
<dbReference type="GO" id="GO:0070006">
    <property type="term" value="F:metalloaminopeptidase activity"/>
    <property type="evidence" value="ECO:0007669"/>
    <property type="project" value="UniProtKB-UniRule"/>
</dbReference>
<feature type="binding site" evidence="6">
    <location>
        <position position="174"/>
    </location>
    <ligand>
        <name>a divalent metal cation</name>
        <dbReference type="ChEBI" id="CHEBI:60240"/>
        <label>2</label>
        <note>catalytic</note>
    </ligand>
</feature>
<dbReference type="InterPro" id="IPR036005">
    <property type="entry name" value="Creatinase/aminopeptidase-like"/>
</dbReference>
<comment type="catalytic activity">
    <reaction evidence="6 7">
        <text>Release of N-terminal amino acids, preferentially methionine, from peptides and arylamides.</text>
        <dbReference type="EC" id="3.4.11.18"/>
    </reaction>
</comment>
<dbReference type="GO" id="GO:0005829">
    <property type="term" value="C:cytosol"/>
    <property type="evidence" value="ECO:0007669"/>
    <property type="project" value="TreeGrafter"/>
</dbReference>
<dbReference type="CDD" id="cd01086">
    <property type="entry name" value="MetAP1"/>
    <property type="match status" value="1"/>
</dbReference>
<dbReference type="InterPro" id="IPR000994">
    <property type="entry name" value="Pept_M24"/>
</dbReference>
<dbReference type="InterPro" id="IPR002467">
    <property type="entry name" value="Pept_M24A_MAP1"/>
</dbReference>
<dbReference type="GO" id="GO:0046872">
    <property type="term" value="F:metal ion binding"/>
    <property type="evidence" value="ECO:0007669"/>
    <property type="project" value="UniProtKB-UniRule"/>
</dbReference>
<evidence type="ECO:0000256" key="5">
    <source>
        <dbReference type="ARBA" id="ARBA00022801"/>
    </source>
</evidence>
<evidence type="ECO:0000256" key="1">
    <source>
        <dbReference type="ARBA" id="ARBA00002521"/>
    </source>
</evidence>
<evidence type="ECO:0000256" key="6">
    <source>
        <dbReference type="HAMAP-Rule" id="MF_01974"/>
    </source>
</evidence>
<dbReference type="PROSITE" id="PS00680">
    <property type="entry name" value="MAP_1"/>
    <property type="match status" value="1"/>
</dbReference>
<keyword evidence="10" id="KW-1185">Reference proteome</keyword>
<dbReference type="NCBIfam" id="TIGR00500">
    <property type="entry name" value="met_pdase_I"/>
    <property type="match status" value="1"/>
</dbReference>
<reference evidence="10" key="1">
    <citation type="journal article" date="2019" name="Microbiology">
        <title>Complete Genome Sequence of an Uncultured Bacterium of the Candidate Phylum Bipolaricaulota.</title>
        <authorList>
            <person name="Kadnikov V.V."/>
            <person name="Mardanov A.V."/>
            <person name="Beletsky A.V."/>
            <person name="Frank Y.A."/>
            <person name="Karnachuk O.V."/>
            <person name="Ravin N.V."/>
        </authorList>
    </citation>
    <scope>NUCLEOTIDE SEQUENCE [LARGE SCALE GENOMIC DNA]</scope>
</reference>
<dbReference type="Gene3D" id="3.90.230.10">
    <property type="entry name" value="Creatinase/methionine aminopeptidase superfamily"/>
    <property type="match status" value="1"/>
</dbReference>
<organism evidence="9 10">
    <name type="scientific">Candidatus Syntrophocurvum alkaliphilum</name>
    <dbReference type="NCBI Taxonomy" id="2293317"/>
    <lineage>
        <taxon>Bacteria</taxon>
        <taxon>Bacillati</taxon>
        <taxon>Bacillota</taxon>
        <taxon>Clostridia</taxon>
        <taxon>Eubacteriales</taxon>
        <taxon>Syntrophomonadaceae</taxon>
        <taxon>Candidatus Syntrophocurvum</taxon>
    </lineage>
</organism>
<keyword evidence="3 6" id="KW-0645">Protease</keyword>
<dbReference type="OrthoDB" id="9802055at2"/>
<sequence>MIVIKNEQEIKKMKIAGQFVAHVLRLIEAAVKPGITTKKLNAIAEEETKKKGAKPVFKDYPNPKGGRPFPGLICASVNEEVVHGIPSNRKLIEGDIISVDFGVLLEGFVGDSAITVPVGNVDPLVKKLLKTTEESLMKGIEQAKVGNKLGMVSSTIQEHAEKNGFSVVKDFVGHGIGRNMHEDPPVPNYGNPNRGPVLKEGMTIAIEPMVNIGTHQVYTKLDEWTVVTKDGKYSAHFEHSIAITNNGPEILTLR</sequence>
<dbReference type="RefSeq" id="WP_156204548.1">
    <property type="nucleotide sequence ID" value="NZ_CP046457.1"/>
</dbReference>
<evidence type="ECO:0000313" key="9">
    <source>
        <dbReference type="EMBL" id="QGU00800.1"/>
    </source>
</evidence>
<dbReference type="PANTHER" id="PTHR43330">
    <property type="entry name" value="METHIONINE AMINOPEPTIDASE"/>
    <property type="match status" value="1"/>
</dbReference>
<comment type="cofactor">
    <cofactor evidence="6">
        <name>Co(2+)</name>
        <dbReference type="ChEBI" id="CHEBI:48828"/>
    </cofactor>
    <cofactor evidence="6">
        <name>Zn(2+)</name>
        <dbReference type="ChEBI" id="CHEBI:29105"/>
    </cofactor>
    <cofactor evidence="6">
        <name>Mn(2+)</name>
        <dbReference type="ChEBI" id="CHEBI:29035"/>
    </cofactor>
    <cofactor evidence="6">
        <name>Fe(2+)</name>
        <dbReference type="ChEBI" id="CHEBI:29033"/>
    </cofactor>
    <text evidence="6">Binds 2 divalent metal cations per subunit. Has a high-affinity and a low affinity metal-binding site. The true nature of the physiological cofactor is under debate. The enzyme is active with cobalt, zinc, manganese or divalent iron ions. Most likely, methionine aminopeptidases function as mononuclear Fe(2+)-metalloproteases under physiological conditions, and the catalytically relevant metal-binding site has been assigned to the histidine-containing high-affinity site.</text>
</comment>
<dbReference type="InterPro" id="IPR001714">
    <property type="entry name" value="Pept_M24_MAP"/>
</dbReference>
<dbReference type="PANTHER" id="PTHR43330:SF27">
    <property type="entry name" value="METHIONINE AMINOPEPTIDASE"/>
    <property type="match status" value="1"/>
</dbReference>
<dbReference type="AlphaFoldDB" id="A0A6I6DM17"/>
<feature type="binding site" evidence="6">
    <location>
        <position position="100"/>
    </location>
    <ligand>
        <name>a divalent metal cation</name>
        <dbReference type="ChEBI" id="CHEBI:60240"/>
        <label>1</label>
    </ligand>
</feature>
<dbReference type="KEGG" id="salq:SYNTR_2206"/>
<dbReference type="GO" id="GO:0004239">
    <property type="term" value="F:initiator methionyl aminopeptidase activity"/>
    <property type="evidence" value="ECO:0007669"/>
    <property type="project" value="UniProtKB-UniRule"/>
</dbReference>
<protein>
    <recommendedName>
        <fullName evidence="6 7">Methionine aminopeptidase</fullName>
        <shortName evidence="6">MAP</shortName>
        <shortName evidence="6">MetAP</shortName>
        <ecNumber evidence="6 7">3.4.11.18</ecNumber>
    </recommendedName>
    <alternativeName>
        <fullName evidence="6">Peptidase M</fullName>
    </alternativeName>
</protein>
<keyword evidence="2 6" id="KW-0031">Aminopeptidase</keyword>
<evidence type="ECO:0000256" key="4">
    <source>
        <dbReference type="ARBA" id="ARBA00022723"/>
    </source>
</evidence>
<evidence type="ECO:0000256" key="7">
    <source>
        <dbReference type="RuleBase" id="RU003653"/>
    </source>
</evidence>
<dbReference type="HAMAP" id="MF_01974">
    <property type="entry name" value="MetAP_1"/>
    <property type="match status" value="1"/>
</dbReference>
<feature type="domain" description="Peptidase M24" evidence="8">
    <location>
        <begin position="11"/>
        <end position="245"/>
    </location>
</feature>
<evidence type="ECO:0000256" key="2">
    <source>
        <dbReference type="ARBA" id="ARBA00022438"/>
    </source>
</evidence>
<feature type="binding site" evidence="6">
    <location>
        <position position="207"/>
    </location>
    <ligand>
        <name>a divalent metal cation</name>
        <dbReference type="ChEBI" id="CHEBI:60240"/>
        <label>2</label>
        <note>catalytic</note>
    </ligand>
</feature>
<dbReference type="GO" id="GO:0006508">
    <property type="term" value="P:proteolysis"/>
    <property type="evidence" value="ECO:0007669"/>
    <property type="project" value="UniProtKB-KW"/>
</dbReference>
<feature type="binding site" evidence="6">
    <location>
        <position position="111"/>
    </location>
    <ligand>
        <name>a divalent metal cation</name>
        <dbReference type="ChEBI" id="CHEBI:60240"/>
        <label>2</label>
        <note>catalytic</note>
    </ligand>
</feature>
<accession>A0A6I6DM17</accession>
<dbReference type="PRINTS" id="PR00599">
    <property type="entry name" value="MAPEPTIDASE"/>
</dbReference>
<dbReference type="EC" id="3.4.11.18" evidence="6 7"/>
<feature type="binding site" evidence="6">
    <location>
        <position position="238"/>
    </location>
    <ligand>
        <name>a divalent metal cation</name>
        <dbReference type="ChEBI" id="CHEBI:60240"/>
        <label>2</label>
        <note>catalytic</note>
    </ligand>
</feature>
<proteinExistence type="inferred from homology"/>
<feature type="binding site" evidence="6">
    <location>
        <position position="111"/>
    </location>
    <ligand>
        <name>a divalent metal cation</name>
        <dbReference type="ChEBI" id="CHEBI:60240"/>
        <label>1</label>
    </ligand>
</feature>
<comment type="similarity">
    <text evidence="6">Belongs to the peptidase M24A family. Methionine aminopeptidase type 1 subfamily.</text>
</comment>
<evidence type="ECO:0000256" key="3">
    <source>
        <dbReference type="ARBA" id="ARBA00022670"/>
    </source>
</evidence>
<comment type="subunit">
    <text evidence="6">Monomer.</text>
</comment>
<dbReference type="EMBL" id="CP046457">
    <property type="protein sequence ID" value="QGU00800.1"/>
    <property type="molecule type" value="Genomic_DNA"/>
</dbReference>
<name>A0A6I6DM17_9FIRM</name>
<feature type="binding site" evidence="6">
    <location>
        <position position="83"/>
    </location>
    <ligand>
        <name>substrate</name>
    </ligand>
</feature>
<evidence type="ECO:0000259" key="8">
    <source>
        <dbReference type="Pfam" id="PF00557"/>
    </source>
</evidence>
<gene>
    <name evidence="6" type="primary">map</name>
    <name evidence="9" type="ORF">SYNTR_2206</name>
</gene>
<dbReference type="Proteomes" id="UP000426444">
    <property type="component" value="Chromosome"/>
</dbReference>
<evidence type="ECO:0000313" key="10">
    <source>
        <dbReference type="Proteomes" id="UP000426444"/>
    </source>
</evidence>
<feature type="binding site" evidence="6">
    <location>
        <position position="181"/>
    </location>
    <ligand>
        <name>substrate</name>
    </ligand>
</feature>
<keyword evidence="5 6" id="KW-0378">Hydrolase</keyword>